<name>A0A918ANP4_9PSEU</name>
<comment type="caution">
    <text evidence="2">The sequence shown here is derived from an EMBL/GenBank/DDBJ whole genome shotgun (WGS) entry which is preliminary data.</text>
</comment>
<reference evidence="2" key="1">
    <citation type="journal article" date="2014" name="Int. J. Syst. Evol. Microbiol.">
        <title>Complete genome sequence of Corynebacterium casei LMG S-19264T (=DSM 44701T), isolated from a smear-ripened cheese.</title>
        <authorList>
            <consortium name="US DOE Joint Genome Institute (JGI-PGF)"/>
            <person name="Walter F."/>
            <person name="Albersmeier A."/>
            <person name="Kalinowski J."/>
            <person name="Ruckert C."/>
        </authorList>
    </citation>
    <scope>NUCLEOTIDE SEQUENCE</scope>
    <source>
        <strain evidence="2">JCM 3313</strain>
    </source>
</reference>
<dbReference type="Proteomes" id="UP000639606">
    <property type="component" value="Unassembled WGS sequence"/>
</dbReference>
<evidence type="ECO:0000313" key="2">
    <source>
        <dbReference type="EMBL" id="GGP54563.1"/>
    </source>
</evidence>
<dbReference type="GO" id="GO:0006979">
    <property type="term" value="P:response to oxidative stress"/>
    <property type="evidence" value="ECO:0007669"/>
    <property type="project" value="InterPro"/>
</dbReference>
<dbReference type="SUPFAM" id="SSF82784">
    <property type="entry name" value="OsmC-like"/>
    <property type="match status" value="1"/>
</dbReference>
<dbReference type="InterPro" id="IPR036102">
    <property type="entry name" value="OsmC/Ohrsf"/>
</dbReference>
<dbReference type="InterPro" id="IPR019953">
    <property type="entry name" value="OHR"/>
</dbReference>
<keyword evidence="3" id="KW-1185">Reference proteome</keyword>
<accession>A0A918ANP4</accession>
<dbReference type="InterPro" id="IPR003718">
    <property type="entry name" value="OsmC/Ohr_fam"/>
</dbReference>
<evidence type="ECO:0000313" key="3">
    <source>
        <dbReference type="Proteomes" id="UP000639606"/>
    </source>
</evidence>
<evidence type="ECO:0000256" key="1">
    <source>
        <dbReference type="ARBA" id="ARBA00007378"/>
    </source>
</evidence>
<dbReference type="Pfam" id="PF02566">
    <property type="entry name" value="OsmC"/>
    <property type="match status" value="1"/>
</dbReference>
<proteinExistence type="inferred from homology"/>
<organism evidence="2 3">
    <name type="scientific">Saccharothrix coeruleofusca</name>
    <dbReference type="NCBI Taxonomy" id="33919"/>
    <lineage>
        <taxon>Bacteria</taxon>
        <taxon>Bacillati</taxon>
        <taxon>Actinomycetota</taxon>
        <taxon>Actinomycetes</taxon>
        <taxon>Pseudonocardiales</taxon>
        <taxon>Pseudonocardiaceae</taxon>
        <taxon>Saccharothrix</taxon>
    </lineage>
</organism>
<dbReference type="Gene3D" id="3.30.300.20">
    <property type="match status" value="1"/>
</dbReference>
<comment type="similarity">
    <text evidence="1">Belongs to the OsmC/Ohr family.</text>
</comment>
<gene>
    <name evidence="2" type="ORF">GCM10010185_28840</name>
</gene>
<dbReference type="EMBL" id="BMRG01000004">
    <property type="protein sequence ID" value="GGP54563.1"/>
    <property type="molecule type" value="Genomic_DNA"/>
</dbReference>
<dbReference type="PANTHER" id="PTHR33797:SF2">
    <property type="entry name" value="ORGANIC HYDROPEROXIDE RESISTANCE PROTEIN-LIKE"/>
    <property type="match status" value="1"/>
</dbReference>
<reference evidence="2" key="2">
    <citation type="submission" date="2020-09" db="EMBL/GenBank/DDBJ databases">
        <authorList>
            <person name="Sun Q."/>
            <person name="Ohkuma M."/>
        </authorList>
    </citation>
    <scope>NUCLEOTIDE SEQUENCE</scope>
    <source>
        <strain evidence="2">JCM 3313</strain>
    </source>
</reference>
<dbReference type="InterPro" id="IPR015946">
    <property type="entry name" value="KH_dom-like_a/b"/>
</dbReference>
<protein>
    <submittedName>
        <fullName evidence="2">Osmotically inducible protein C</fullName>
    </submittedName>
</protein>
<dbReference type="RefSeq" id="WP_189223711.1">
    <property type="nucleotide sequence ID" value="NZ_BMRG01000004.1"/>
</dbReference>
<dbReference type="AlphaFoldDB" id="A0A918ANP4"/>
<dbReference type="PANTHER" id="PTHR33797">
    <property type="entry name" value="ORGANIC HYDROPEROXIDE RESISTANCE PROTEIN-LIKE"/>
    <property type="match status" value="1"/>
</dbReference>
<sequence length="133" mass="13821">MTSSATQLYTTTAVSTRASVRVDDAEPAELAVAAPRELAGPGGGWNPEQLYAAALATCLHQSLAVIASSAGDDLTGCQVTAGVSLRHEGTQTYDLDARLKVELPGVPEERRQDLVDLAVSHAPMIGGWHVAVA</sequence>